<name>A0ABR4BI25_9LECA</name>
<dbReference type="EMBL" id="JBHFEH010000005">
    <property type="protein sequence ID" value="KAL2057462.1"/>
    <property type="molecule type" value="Genomic_DNA"/>
</dbReference>
<proteinExistence type="predicted"/>
<reference evidence="1 2" key="1">
    <citation type="submission" date="2024-09" db="EMBL/GenBank/DDBJ databases">
        <title>Rethinking Asexuality: The Enigmatic Case of Functional Sexual Genes in Lepraria (Stereocaulaceae).</title>
        <authorList>
            <person name="Doellman M."/>
            <person name="Sun Y."/>
            <person name="Barcenas-Pena A."/>
            <person name="Lumbsch H.T."/>
            <person name="Grewe F."/>
        </authorList>
    </citation>
    <scope>NUCLEOTIDE SEQUENCE [LARGE SCALE GENOMIC DNA]</scope>
    <source>
        <strain evidence="1 2">Grewe 0041</strain>
    </source>
</reference>
<keyword evidence="2" id="KW-1185">Reference proteome</keyword>
<accession>A0ABR4BI25</accession>
<evidence type="ECO:0000313" key="2">
    <source>
        <dbReference type="Proteomes" id="UP001590951"/>
    </source>
</evidence>
<organism evidence="1 2">
    <name type="scientific">Lepraria finkii</name>
    <dbReference type="NCBI Taxonomy" id="1340010"/>
    <lineage>
        <taxon>Eukaryota</taxon>
        <taxon>Fungi</taxon>
        <taxon>Dikarya</taxon>
        <taxon>Ascomycota</taxon>
        <taxon>Pezizomycotina</taxon>
        <taxon>Lecanoromycetes</taxon>
        <taxon>OSLEUM clade</taxon>
        <taxon>Lecanoromycetidae</taxon>
        <taxon>Lecanorales</taxon>
        <taxon>Lecanorineae</taxon>
        <taxon>Stereocaulaceae</taxon>
        <taxon>Lepraria</taxon>
    </lineage>
</organism>
<evidence type="ECO:0000313" key="1">
    <source>
        <dbReference type="EMBL" id="KAL2057462.1"/>
    </source>
</evidence>
<gene>
    <name evidence="1" type="ORF">ABVK25_002515</name>
</gene>
<protein>
    <submittedName>
        <fullName evidence="1">Uncharacterized protein</fullName>
    </submittedName>
</protein>
<dbReference type="Proteomes" id="UP001590951">
    <property type="component" value="Unassembled WGS sequence"/>
</dbReference>
<comment type="caution">
    <text evidence="1">The sequence shown here is derived from an EMBL/GenBank/DDBJ whole genome shotgun (WGS) entry which is preliminary data.</text>
</comment>
<sequence>MPHEPNNQAARLFEREEAMSKHRTTNRFSWEGRANEASIPTTFEQLAALGVIDTDALKRVSYMPPH</sequence>